<dbReference type="EMBL" id="CP030840">
    <property type="protein sequence ID" value="AXC13632.1"/>
    <property type="molecule type" value="Genomic_DNA"/>
</dbReference>
<keyword evidence="3" id="KW-1185">Reference proteome</keyword>
<dbReference type="AlphaFoldDB" id="A0A2Z5G3E4"/>
<gene>
    <name evidence="2" type="ORF">ACPOL_4359</name>
</gene>
<sequence>MAEAGAVWLTDLDLIVPALGVLTQHLVVLLDPKDIVPTLHEAYGGIIPFDKYPYGVFMAGPSATGDIEGVIIHGAQGARTLTVFLLAT</sequence>
<dbReference type="PANTHER" id="PTHR43682:SF1">
    <property type="entry name" value="LACTATE UTILIZATION PROTEIN C"/>
    <property type="match status" value="1"/>
</dbReference>
<dbReference type="PANTHER" id="PTHR43682">
    <property type="entry name" value="LACTATE UTILIZATION PROTEIN C"/>
    <property type="match status" value="1"/>
</dbReference>
<evidence type="ECO:0000313" key="3">
    <source>
        <dbReference type="Proteomes" id="UP000253606"/>
    </source>
</evidence>
<dbReference type="Gene3D" id="3.40.50.10420">
    <property type="entry name" value="NagB/RpiA/CoA transferase-like"/>
    <property type="match status" value="1"/>
</dbReference>
<reference evidence="2 3" key="1">
    <citation type="journal article" date="2018" name="Front. Microbiol.">
        <title>Hydrolytic Capabilities as a Key to Environmental Success: Chitinolytic and Cellulolytic Acidobacteria From Acidic Sub-arctic Soils and Boreal Peatlands.</title>
        <authorList>
            <person name="Belova S.E."/>
            <person name="Ravin N.V."/>
            <person name="Pankratov T.A."/>
            <person name="Rakitin A.L."/>
            <person name="Ivanova A.A."/>
            <person name="Beletsky A.V."/>
            <person name="Mardanov A.V."/>
            <person name="Sinninghe Damste J.S."/>
            <person name="Dedysh S.N."/>
        </authorList>
    </citation>
    <scope>NUCLEOTIDE SEQUENCE [LARGE SCALE GENOMIC DNA]</scope>
    <source>
        <strain evidence="2 3">SBC82</strain>
    </source>
</reference>
<dbReference type="KEGG" id="abas:ACPOL_4359"/>
<proteinExistence type="predicted"/>
<protein>
    <recommendedName>
        <fullName evidence="1">LUD domain-containing protein</fullName>
    </recommendedName>
</protein>
<dbReference type="InterPro" id="IPR024185">
    <property type="entry name" value="FTHF_cligase-like_sf"/>
</dbReference>
<dbReference type="InterPro" id="IPR037171">
    <property type="entry name" value="NagB/RpiA_transferase-like"/>
</dbReference>
<evidence type="ECO:0000313" key="2">
    <source>
        <dbReference type="EMBL" id="AXC13632.1"/>
    </source>
</evidence>
<name>A0A2Z5G3E4_9BACT</name>
<dbReference type="SUPFAM" id="SSF100950">
    <property type="entry name" value="NagB/RpiA/CoA transferase-like"/>
    <property type="match status" value="1"/>
</dbReference>
<dbReference type="Proteomes" id="UP000253606">
    <property type="component" value="Chromosome"/>
</dbReference>
<evidence type="ECO:0000259" key="1">
    <source>
        <dbReference type="Pfam" id="PF02589"/>
    </source>
</evidence>
<accession>A0A2Z5G3E4</accession>
<organism evidence="2 3">
    <name type="scientific">Acidisarcina polymorpha</name>
    <dbReference type="NCBI Taxonomy" id="2211140"/>
    <lineage>
        <taxon>Bacteria</taxon>
        <taxon>Pseudomonadati</taxon>
        <taxon>Acidobacteriota</taxon>
        <taxon>Terriglobia</taxon>
        <taxon>Terriglobales</taxon>
        <taxon>Acidobacteriaceae</taxon>
        <taxon>Acidisarcina</taxon>
    </lineage>
</organism>
<feature type="domain" description="LUD" evidence="1">
    <location>
        <begin position="2"/>
        <end position="86"/>
    </location>
</feature>
<dbReference type="InterPro" id="IPR003741">
    <property type="entry name" value="LUD_dom"/>
</dbReference>
<dbReference type="Pfam" id="PF02589">
    <property type="entry name" value="LUD_dom"/>
    <property type="match status" value="1"/>
</dbReference>